<keyword evidence="3" id="KW-1185">Reference proteome</keyword>
<reference evidence="2 3" key="1">
    <citation type="submission" date="2011-08" db="EMBL/GenBank/DDBJ databases">
        <title>The Genome Sequence of Prevotella sp. oral taxon 302 str. F0323.</title>
        <authorList>
            <consortium name="The Broad Institute Genome Sequencing Platform"/>
            <person name="Earl A."/>
            <person name="Ward D."/>
            <person name="Feldgarden M."/>
            <person name="Gevers D."/>
            <person name="Izard J."/>
            <person name="Blanton J.M."/>
            <person name="Baranova O.V."/>
            <person name="Tanner A.C."/>
            <person name="Dewhirst F.E."/>
            <person name="Young S.K."/>
            <person name="Zeng Q."/>
            <person name="Gargeya S."/>
            <person name="Fitzgerald M."/>
            <person name="Haas B."/>
            <person name="Abouelleil A."/>
            <person name="Alvarado L."/>
            <person name="Arachchi H.M."/>
            <person name="Berlin A."/>
            <person name="Brown A."/>
            <person name="Chapman S.B."/>
            <person name="Chen Z."/>
            <person name="Dunbar C."/>
            <person name="Freedman E."/>
            <person name="Gearin G."/>
            <person name="Gellesch M."/>
            <person name="Goldberg J."/>
            <person name="Griggs A."/>
            <person name="Gujja S."/>
            <person name="Heiman D."/>
            <person name="Howarth C."/>
            <person name="Larson L."/>
            <person name="Lui A."/>
            <person name="MacDonald P.J.P."/>
            <person name="Montmayeur A."/>
            <person name="Murphy C."/>
            <person name="Neiman D."/>
            <person name="Pearson M."/>
            <person name="Priest M."/>
            <person name="Roberts A."/>
            <person name="Saif S."/>
            <person name="Shea T."/>
            <person name="Shenoy N."/>
            <person name="Sisk P."/>
            <person name="Stolte C."/>
            <person name="Sykes S."/>
            <person name="Wortman J."/>
            <person name="Nusbaum C."/>
            <person name="Birren B."/>
        </authorList>
    </citation>
    <scope>NUCLEOTIDE SEQUENCE [LARGE SCALE GENOMIC DNA]</scope>
    <source>
        <strain evidence="2 3">F0323</strain>
    </source>
</reference>
<dbReference type="AlphaFoldDB" id="G5GBF1"/>
<protein>
    <submittedName>
        <fullName evidence="2">Uncharacterized protein</fullName>
    </submittedName>
</protein>
<proteinExistence type="predicted"/>
<evidence type="ECO:0000256" key="1">
    <source>
        <dbReference type="SAM" id="Phobius"/>
    </source>
</evidence>
<evidence type="ECO:0000313" key="2">
    <source>
        <dbReference type="EMBL" id="EHG23150.1"/>
    </source>
</evidence>
<organism evidence="2 3">
    <name type="scientific">Alloprevotella rava F0323</name>
    <dbReference type="NCBI Taxonomy" id="679199"/>
    <lineage>
        <taxon>Bacteria</taxon>
        <taxon>Pseudomonadati</taxon>
        <taxon>Bacteroidota</taxon>
        <taxon>Bacteroidia</taxon>
        <taxon>Bacteroidales</taxon>
        <taxon>Prevotellaceae</taxon>
        <taxon>Alloprevotella</taxon>
    </lineage>
</organism>
<accession>G5GBF1</accession>
<dbReference type="STRING" id="679199.HMPREF9332_00902"/>
<name>G5GBF1_9BACT</name>
<keyword evidence="1" id="KW-1133">Transmembrane helix</keyword>
<feature type="transmembrane region" description="Helical" evidence="1">
    <location>
        <begin position="79"/>
        <end position="98"/>
    </location>
</feature>
<dbReference type="EMBL" id="ACZK01000016">
    <property type="protein sequence ID" value="EHG23150.1"/>
    <property type="molecule type" value="Genomic_DNA"/>
</dbReference>
<feature type="transmembrane region" description="Helical" evidence="1">
    <location>
        <begin position="135"/>
        <end position="155"/>
    </location>
</feature>
<evidence type="ECO:0000313" key="3">
    <source>
        <dbReference type="Proteomes" id="UP000015993"/>
    </source>
</evidence>
<gene>
    <name evidence="2" type="ORF">HMPREF9332_00902</name>
</gene>
<dbReference type="Proteomes" id="UP000015993">
    <property type="component" value="Unassembled WGS sequence"/>
</dbReference>
<dbReference type="eggNOG" id="ENOG5033W6J">
    <property type="taxonomic scope" value="Bacteria"/>
</dbReference>
<keyword evidence="1" id="KW-0472">Membrane</keyword>
<sequence length="176" mass="20256">MKTSQIRLCAQLNLSCFSFQRHKLCRNVNAFQNHINKRMKEYRIPFFCIFTPNFIQGMNDSLLSCPYFTLMKPRATIKLIYAWTLVIMFMSAVVLKGFHYHDTSYNGKANVSANHEVSVKQICYVCDYFMHVSTIVKPSVFTAIIAVSWVVKFVFTEQTVYRTVASVNSHSPPTVG</sequence>
<comment type="caution">
    <text evidence="2">The sequence shown here is derived from an EMBL/GenBank/DDBJ whole genome shotgun (WGS) entry which is preliminary data.</text>
</comment>
<keyword evidence="1" id="KW-0812">Transmembrane</keyword>
<dbReference type="HOGENOM" id="CLU_1522096_0_0_10"/>